<dbReference type="HAMAP" id="MF_01395">
    <property type="entry name" value="AcetylCoA_CT_beta"/>
    <property type="match status" value="1"/>
</dbReference>
<protein>
    <recommendedName>
        <fullName evidence="13">Acetyl-coenzyme A carboxylase carboxyl transferase subunit beta</fullName>
        <shortName evidence="13">ACCase subunit beta</shortName>
        <shortName evidence="13">Acetyl-CoA carboxylase carboxyltransferase subunit beta</shortName>
        <ecNumber evidence="13">2.1.3.15</ecNumber>
    </recommendedName>
</protein>
<feature type="binding site" evidence="13">
    <location>
        <position position="31"/>
    </location>
    <ligand>
        <name>Zn(2+)</name>
        <dbReference type="ChEBI" id="CHEBI:29105"/>
    </ligand>
</feature>
<dbReference type="PANTHER" id="PTHR42995:SF5">
    <property type="entry name" value="ACETYL-COENZYME A CARBOXYLASE CARBOXYL TRANSFERASE SUBUNIT BETA, CHLOROPLASTIC"/>
    <property type="match status" value="1"/>
</dbReference>
<evidence type="ECO:0000256" key="6">
    <source>
        <dbReference type="ARBA" id="ARBA00022771"/>
    </source>
</evidence>
<dbReference type="PANTHER" id="PTHR42995">
    <property type="entry name" value="ACETYL-COENZYME A CARBOXYLASE CARBOXYL TRANSFERASE SUBUNIT BETA, CHLOROPLASTIC"/>
    <property type="match status" value="1"/>
</dbReference>
<keyword evidence="13" id="KW-0963">Cytoplasm</keyword>
<dbReference type="PRINTS" id="PR01070">
    <property type="entry name" value="ACCCTRFRASEB"/>
</dbReference>
<evidence type="ECO:0000256" key="13">
    <source>
        <dbReference type="HAMAP-Rule" id="MF_01395"/>
    </source>
</evidence>
<dbReference type="GO" id="GO:2001295">
    <property type="term" value="P:malonyl-CoA biosynthetic process"/>
    <property type="evidence" value="ECO:0007669"/>
    <property type="project" value="UniProtKB-UniRule"/>
</dbReference>
<keyword evidence="4 13" id="KW-0479">Metal-binding</keyword>
<dbReference type="GO" id="GO:0008270">
    <property type="term" value="F:zinc ion binding"/>
    <property type="evidence" value="ECO:0007669"/>
    <property type="project" value="UniProtKB-UniRule"/>
</dbReference>
<dbReference type="Pfam" id="PF17848">
    <property type="entry name" value="Zn_ribbon_ACC"/>
    <property type="match status" value="1"/>
</dbReference>
<evidence type="ECO:0000256" key="11">
    <source>
        <dbReference type="ARBA" id="ARBA00023160"/>
    </source>
</evidence>
<keyword evidence="9 13" id="KW-0067">ATP-binding</keyword>
<reference evidence="16 17" key="1">
    <citation type="submission" date="2019-12" db="EMBL/GenBank/DDBJ databases">
        <title>Draft genome sequencing of Halomonas icarensis D1-1.</title>
        <authorList>
            <person name="Pandiyan K."/>
            <person name="Kushwaha P."/>
            <person name="Gowdham M."/>
            <person name="Chakdar H."/>
            <person name="Singh A."/>
            <person name="Kumar M."/>
            <person name="Saxena A.K."/>
        </authorList>
    </citation>
    <scope>NUCLEOTIDE SEQUENCE [LARGE SCALE GENOMIC DNA]</scope>
    <source>
        <strain evidence="16 17">D1-1</strain>
    </source>
</reference>
<evidence type="ECO:0000256" key="8">
    <source>
        <dbReference type="ARBA" id="ARBA00022833"/>
    </source>
</evidence>
<dbReference type="AlphaFoldDB" id="A0A7X4VWJ3"/>
<keyword evidence="3 13" id="KW-0808">Transferase</keyword>
<dbReference type="EC" id="2.1.3.15" evidence="13"/>
<dbReference type="InterPro" id="IPR000438">
    <property type="entry name" value="Acetyl_CoA_COase_Trfase_b_su"/>
</dbReference>
<dbReference type="NCBIfam" id="TIGR00515">
    <property type="entry name" value="accD"/>
    <property type="match status" value="1"/>
</dbReference>
<dbReference type="InterPro" id="IPR034733">
    <property type="entry name" value="AcCoA_carboxyl_beta"/>
</dbReference>
<keyword evidence="16" id="KW-0436">Ligase</keyword>
<feature type="binding site" evidence="13">
    <location>
        <position position="50"/>
    </location>
    <ligand>
        <name>Zn(2+)</name>
        <dbReference type="ChEBI" id="CHEBI:29105"/>
    </ligand>
</feature>
<dbReference type="UniPathway" id="UPA00655">
    <property type="reaction ID" value="UER00711"/>
</dbReference>
<keyword evidence="11 13" id="KW-0275">Fatty acid biosynthesis</keyword>
<comment type="caution">
    <text evidence="16">The sequence shown here is derived from an EMBL/GenBank/DDBJ whole genome shotgun (WGS) entry which is preliminary data.</text>
</comment>
<comment type="function">
    <text evidence="12 13">Component of the acetyl coenzyme A carboxylase (ACC) complex. Biotin carboxylase (BC) catalyzes the carboxylation of biotin on its carrier protein (BCCP) and then the CO(2) group is transferred by the transcarboxylase to acetyl-CoA to form malonyl-CoA.</text>
</comment>
<comment type="similarity">
    <text evidence="13">Belongs to the AccD/PCCB family.</text>
</comment>
<dbReference type="InterPro" id="IPR011762">
    <property type="entry name" value="COA_CT_N"/>
</dbReference>
<dbReference type="GO" id="GO:0003989">
    <property type="term" value="F:acetyl-CoA carboxylase activity"/>
    <property type="evidence" value="ECO:0007669"/>
    <property type="project" value="InterPro"/>
</dbReference>
<evidence type="ECO:0000256" key="4">
    <source>
        <dbReference type="ARBA" id="ARBA00022723"/>
    </source>
</evidence>
<evidence type="ECO:0000256" key="3">
    <source>
        <dbReference type="ARBA" id="ARBA00022679"/>
    </source>
</evidence>
<feature type="compositionally biased region" description="Low complexity" evidence="14">
    <location>
        <begin position="315"/>
        <end position="343"/>
    </location>
</feature>
<keyword evidence="7 13" id="KW-0276">Fatty acid metabolism</keyword>
<keyword evidence="5 13" id="KW-0547">Nucleotide-binding</keyword>
<evidence type="ECO:0000313" key="17">
    <source>
        <dbReference type="Proteomes" id="UP000448235"/>
    </source>
</evidence>
<feature type="binding site" evidence="13">
    <location>
        <position position="34"/>
    </location>
    <ligand>
        <name>Zn(2+)</name>
        <dbReference type="ChEBI" id="CHEBI:29105"/>
    </ligand>
</feature>
<dbReference type="Pfam" id="PF01039">
    <property type="entry name" value="Carboxyl_trans"/>
    <property type="match status" value="1"/>
</dbReference>
<evidence type="ECO:0000256" key="10">
    <source>
        <dbReference type="ARBA" id="ARBA00023098"/>
    </source>
</evidence>
<comment type="pathway">
    <text evidence="13">Lipid metabolism; malonyl-CoA biosynthesis; malonyl-CoA from acetyl-CoA: step 1/1.</text>
</comment>
<accession>A0A7X4VWJ3</accession>
<evidence type="ECO:0000256" key="1">
    <source>
        <dbReference type="ARBA" id="ARBA00004496"/>
    </source>
</evidence>
<dbReference type="InterPro" id="IPR041010">
    <property type="entry name" value="Znf-ACC"/>
</dbReference>
<evidence type="ECO:0000256" key="7">
    <source>
        <dbReference type="ARBA" id="ARBA00022832"/>
    </source>
</evidence>
<evidence type="ECO:0000256" key="5">
    <source>
        <dbReference type="ARBA" id="ARBA00022741"/>
    </source>
</evidence>
<comment type="cofactor">
    <cofactor evidence="13">
        <name>Zn(2+)</name>
        <dbReference type="ChEBI" id="CHEBI:29105"/>
    </cofactor>
    <text evidence="13">Binds 1 zinc ion per subunit.</text>
</comment>
<dbReference type="EMBL" id="WUTS01000001">
    <property type="protein sequence ID" value="NAW11629.1"/>
    <property type="molecule type" value="Genomic_DNA"/>
</dbReference>
<evidence type="ECO:0000256" key="14">
    <source>
        <dbReference type="SAM" id="MobiDB-lite"/>
    </source>
</evidence>
<comment type="catalytic activity">
    <reaction evidence="13">
        <text>N(6)-carboxybiotinyl-L-lysyl-[protein] + acetyl-CoA = N(6)-biotinyl-L-lysyl-[protein] + malonyl-CoA</text>
        <dbReference type="Rhea" id="RHEA:54728"/>
        <dbReference type="Rhea" id="RHEA-COMP:10505"/>
        <dbReference type="Rhea" id="RHEA-COMP:10506"/>
        <dbReference type="ChEBI" id="CHEBI:57288"/>
        <dbReference type="ChEBI" id="CHEBI:57384"/>
        <dbReference type="ChEBI" id="CHEBI:83144"/>
        <dbReference type="ChEBI" id="CHEBI:83145"/>
        <dbReference type="EC" id="2.1.3.15"/>
    </reaction>
</comment>
<comment type="subunit">
    <text evidence="13">Acetyl-CoA carboxylase is a heterohexamer composed of biotin carboxyl carrier protein (AccB), biotin carboxylase (AccC) and two subunits each of ACCase subunit alpha (AccA) and ACCase subunit beta (AccD).</text>
</comment>
<evidence type="ECO:0000259" key="15">
    <source>
        <dbReference type="PROSITE" id="PS50980"/>
    </source>
</evidence>
<keyword evidence="10 13" id="KW-0443">Lipid metabolism</keyword>
<evidence type="ECO:0000313" key="16">
    <source>
        <dbReference type="EMBL" id="NAW11629.1"/>
    </source>
</evidence>
<evidence type="ECO:0000256" key="12">
    <source>
        <dbReference type="ARBA" id="ARBA00025280"/>
    </source>
</evidence>
<dbReference type="InterPro" id="IPR029045">
    <property type="entry name" value="ClpP/crotonase-like_dom_sf"/>
</dbReference>
<dbReference type="Gene3D" id="3.90.226.10">
    <property type="entry name" value="2-enoyl-CoA Hydratase, Chain A, domain 1"/>
    <property type="match status" value="1"/>
</dbReference>
<name>A0A7X4VWJ3_9GAMM</name>
<feature type="binding site" evidence="13">
    <location>
        <position position="53"/>
    </location>
    <ligand>
        <name>Zn(2+)</name>
        <dbReference type="ChEBI" id="CHEBI:29105"/>
    </ligand>
</feature>
<sequence>MSWLDKIVPSIGRIQRQDRRASVPDGLWRKCPKCESVLYLPELEKQHNVCPKCDHHLRLTARKRLDWFLDKEGREEIATEVEPVDRLKFRDSKKYKDRLTAAQKETGEKDALIAMRGTLDGLPVVTVAFEFSFMGGSMGAVVGEKFVRAATLAREEGIPLICFAASGGARMQEALFSLMQMAKTSAALEKLKEAGVPYVSVLTDPVFGGVSASLAMLGDINMAEPNALIGFAGPRVIEQTVREKLPEGFQRSEFLLEHGTVDMIVHRREIRDRLGRVLRKLTHQPASGEPELAVTPTTPDLVEEAEQGEARVDAEPTTAETPTEAPETGAEDTSSASDEAPADSADERR</sequence>
<dbReference type="GO" id="GO:0005524">
    <property type="term" value="F:ATP binding"/>
    <property type="evidence" value="ECO:0007669"/>
    <property type="project" value="UniProtKB-KW"/>
</dbReference>
<comment type="subcellular location">
    <subcellularLocation>
        <location evidence="1 13">Cytoplasm</location>
    </subcellularLocation>
</comment>
<dbReference type="GO" id="GO:0009329">
    <property type="term" value="C:acetate CoA-transferase complex"/>
    <property type="evidence" value="ECO:0007669"/>
    <property type="project" value="TreeGrafter"/>
</dbReference>
<organism evidence="16 17">
    <name type="scientific">Halomonas icarae</name>
    <dbReference type="NCBI Taxonomy" id="2691040"/>
    <lineage>
        <taxon>Bacteria</taxon>
        <taxon>Pseudomonadati</taxon>
        <taxon>Pseudomonadota</taxon>
        <taxon>Gammaproteobacteria</taxon>
        <taxon>Oceanospirillales</taxon>
        <taxon>Halomonadaceae</taxon>
        <taxon>Halomonas</taxon>
    </lineage>
</organism>
<dbReference type="SUPFAM" id="SSF52096">
    <property type="entry name" value="ClpP/crotonase"/>
    <property type="match status" value="1"/>
</dbReference>
<dbReference type="GO" id="GO:0016743">
    <property type="term" value="F:carboxyl- or carbamoyltransferase activity"/>
    <property type="evidence" value="ECO:0007669"/>
    <property type="project" value="UniProtKB-UniRule"/>
</dbReference>
<gene>
    <name evidence="13" type="primary">accD</name>
    <name evidence="16" type="ORF">GRB80_02080</name>
</gene>
<keyword evidence="6 13" id="KW-0863">Zinc-finger</keyword>
<keyword evidence="2 13" id="KW-0444">Lipid biosynthesis</keyword>
<feature type="domain" description="CoA carboxyltransferase N-terminal" evidence="15">
    <location>
        <begin position="27"/>
        <end position="296"/>
    </location>
</feature>
<feature type="zinc finger region" description="C4-type" evidence="13">
    <location>
        <begin position="31"/>
        <end position="53"/>
    </location>
</feature>
<dbReference type="PROSITE" id="PS50980">
    <property type="entry name" value="COA_CT_NTER"/>
    <property type="match status" value="1"/>
</dbReference>
<keyword evidence="17" id="KW-1185">Reference proteome</keyword>
<proteinExistence type="inferred from homology"/>
<dbReference type="Proteomes" id="UP000448235">
    <property type="component" value="Unassembled WGS sequence"/>
</dbReference>
<keyword evidence="8 13" id="KW-0862">Zinc</keyword>
<evidence type="ECO:0000256" key="2">
    <source>
        <dbReference type="ARBA" id="ARBA00022516"/>
    </source>
</evidence>
<dbReference type="GO" id="GO:0006633">
    <property type="term" value="P:fatty acid biosynthetic process"/>
    <property type="evidence" value="ECO:0007669"/>
    <property type="project" value="UniProtKB-KW"/>
</dbReference>
<evidence type="ECO:0000256" key="9">
    <source>
        <dbReference type="ARBA" id="ARBA00022840"/>
    </source>
</evidence>
<feature type="region of interest" description="Disordered" evidence="14">
    <location>
        <begin position="282"/>
        <end position="349"/>
    </location>
</feature>
<dbReference type="RefSeq" id="WP_132042547.1">
    <property type="nucleotide sequence ID" value="NZ_JARWMY010000014.1"/>
</dbReference>